<feature type="domain" description="Large ribosomal subunit protein uL6 alpha-beta" evidence="4">
    <location>
        <begin position="12"/>
        <end position="85"/>
    </location>
</feature>
<dbReference type="InterPro" id="IPR020040">
    <property type="entry name" value="Ribosomal_uL6_a/b-dom"/>
</dbReference>
<dbReference type="EMBL" id="HBFQ01041402">
    <property type="protein sequence ID" value="CAD8854982.1"/>
    <property type="molecule type" value="Transcribed_RNA"/>
</dbReference>
<dbReference type="GO" id="GO:0019843">
    <property type="term" value="F:rRNA binding"/>
    <property type="evidence" value="ECO:0007669"/>
    <property type="project" value="InterPro"/>
</dbReference>
<evidence type="ECO:0000256" key="2">
    <source>
        <dbReference type="ARBA" id="ARBA00022980"/>
    </source>
</evidence>
<evidence type="ECO:0000313" key="5">
    <source>
        <dbReference type="EMBL" id="CAD8854982.1"/>
    </source>
</evidence>
<dbReference type="PIRSF" id="PIRSF002162">
    <property type="entry name" value="Ribosomal_L6"/>
    <property type="match status" value="1"/>
</dbReference>
<dbReference type="SUPFAM" id="SSF56053">
    <property type="entry name" value="Ribosomal protein L6"/>
    <property type="match status" value="2"/>
</dbReference>
<dbReference type="PANTHER" id="PTHR11655:SF16">
    <property type="entry name" value="60S RIBOSOMAL PROTEIN L9"/>
    <property type="match status" value="1"/>
</dbReference>
<keyword evidence="3" id="KW-0687">Ribonucleoprotein</keyword>
<evidence type="ECO:0000259" key="4">
    <source>
        <dbReference type="Pfam" id="PF00347"/>
    </source>
</evidence>
<comment type="similarity">
    <text evidence="1">Belongs to the universal ribosomal protein uL6 family.</text>
</comment>
<reference evidence="5" key="1">
    <citation type="submission" date="2021-01" db="EMBL/GenBank/DDBJ databases">
        <authorList>
            <person name="Corre E."/>
            <person name="Pelletier E."/>
            <person name="Niang G."/>
            <person name="Scheremetjew M."/>
            <person name="Finn R."/>
            <person name="Kale V."/>
            <person name="Holt S."/>
            <person name="Cochrane G."/>
            <person name="Meng A."/>
            <person name="Brown T."/>
            <person name="Cohen L."/>
        </authorList>
    </citation>
    <scope>NUCLEOTIDE SEQUENCE</scope>
</reference>
<dbReference type="AlphaFoldDB" id="A0A7S1AI49"/>
<gene>
    <name evidence="5" type="ORF">NSCI0253_LOCUS29334</name>
</gene>
<evidence type="ECO:0000256" key="1">
    <source>
        <dbReference type="ARBA" id="ARBA00009356"/>
    </source>
</evidence>
<dbReference type="PANTHER" id="PTHR11655">
    <property type="entry name" value="60S/50S RIBOSOMAL PROTEIN L6/L9"/>
    <property type="match status" value="1"/>
</dbReference>
<dbReference type="GO" id="GO:0002181">
    <property type="term" value="P:cytoplasmic translation"/>
    <property type="evidence" value="ECO:0007669"/>
    <property type="project" value="TreeGrafter"/>
</dbReference>
<dbReference type="InterPro" id="IPR036789">
    <property type="entry name" value="Ribosomal_uL6-like_a/b-dom_sf"/>
</dbReference>
<dbReference type="InterPro" id="IPR000702">
    <property type="entry name" value="Ribosomal_uL6-like"/>
</dbReference>
<dbReference type="FunFam" id="3.90.930.12:FF:000004">
    <property type="entry name" value="60S ribosomal protein L9"/>
    <property type="match status" value="1"/>
</dbReference>
<proteinExistence type="inferred from homology"/>
<keyword evidence="2" id="KW-0689">Ribosomal protein</keyword>
<dbReference type="GO" id="GO:0003735">
    <property type="term" value="F:structural constituent of ribosome"/>
    <property type="evidence" value="ECO:0007669"/>
    <property type="project" value="InterPro"/>
</dbReference>
<protein>
    <recommendedName>
        <fullName evidence="4">Large ribosomal subunit protein uL6 alpha-beta domain-containing protein</fullName>
    </recommendedName>
</protein>
<evidence type="ECO:0000256" key="3">
    <source>
        <dbReference type="ARBA" id="ARBA00023274"/>
    </source>
</evidence>
<dbReference type="Pfam" id="PF00347">
    <property type="entry name" value="Ribosomal_L6"/>
    <property type="match status" value="2"/>
</dbReference>
<accession>A0A7S1AI49</accession>
<sequence>MKTLLQEETIKVPEGVKIKIKSKHVEVTGKHGMLKRDFRHLPIELLLSKDGKQVIARMYFAKTKQLSCLRTCCSHISNLFDGVEKKFIYKMRLVYAHFPINANIVNGGKTVEIRNFLGEKNVRIVNMLEGVTCDKSPNIKDELHLMGADIDMVSRSAGLIRLSCLSKNKDIRKFLDGIYVSEHGTVED</sequence>
<dbReference type="FunFam" id="3.90.930.12:FF:000003">
    <property type="entry name" value="60S ribosomal protein L9"/>
    <property type="match status" value="1"/>
</dbReference>
<dbReference type="GO" id="GO:0022625">
    <property type="term" value="C:cytosolic large ribosomal subunit"/>
    <property type="evidence" value="ECO:0007669"/>
    <property type="project" value="TreeGrafter"/>
</dbReference>
<organism evidence="5">
    <name type="scientific">Noctiluca scintillans</name>
    <name type="common">Sea sparkle</name>
    <name type="synonym">Red tide dinoflagellate</name>
    <dbReference type="NCBI Taxonomy" id="2966"/>
    <lineage>
        <taxon>Eukaryota</taxon>
        <taxon>Sar</taxon>
        <taxon>Alveolata</taxon>
        <taxon>Dinophyceae</taxon>
        <taxon>Noctilucales</taxon>
        <taxon>Noctilucaceae</taxon>
        <taxon>Noctiluca</taxon>
    </lineage>
</organism>
<name>A0A7S1AI49_NOCSC</name>
<feature type="domain" description="Large ribosomal subunit protein uL6 alpha-beta" evidence="4">
    <location>
        <begin position="108"/>
        <end position="177"/>
    </location>
</feature>
<dbReference type="Gene3D" id="3.90.930.12">
    <property type="entry name" value="Ribosomal protein L6, alpha-beta domain"/>
    <property type="match status" value="2"/>
</dbReference>